<dbReference type="SUPFAM" id="SSF48350">
    <property type="entry name" value="GTPase activation domain, GAP"/>
    <property type="match status" value="1"/>
</dbReference>
<feature type="compositionally biased region" description="Basic residues" evidence="2">
    <location>
        <begin position="402"/>
        <end position="411"/>
    </location>
</feature>
<evidence type="ECO:0000256" key="1">
    <source>
        <dbReference type="SAM" id="Coils"/>
    </source>
</evidence>
<feature type="region of interest" description="Disordered" evidence="2">
    <location>
        <begin position="621"/>
        <end position="649"/>
    </location>
</feature>
<dbReference type="SMART" id="SM00324">
    <property type="entry name" value="RhoGAP"/>
    <property type="match status" value="1"/>
</dbReference>
<dbReference type="OrthoDB" id="9994905at2759"/>
<dbReference type="GO" id="GO:0007165">
    <property type="term" value="P:signal transduction"/>
    <property type="evidence" value="ECO:0007669"/>
    <property type="project" value="InterPro"/>
</dbReference>
<feature type="compositionally biased region" description="Polar residues" evidence="2">
    <location>
        <begin position="762"/>
        <end position="772"/>
    </location>
</feature>
<evidence type="ECO:0000256" key="2">
    <source>
        <dbReference type="SAM" id="MobiDB-lite"/>
    </source>
</evidence>
<feature type="compositionally biased region" description="Polar residues" evidence="2">
    <location>
        <begin position="706"/>
        <end position="715"/>
    </location>
</feature>
<dbReference type="CDD" id="cd00159">
    <property type="entry name" value="RhoGAP"/>
    <property type="match status" value="1"/>
</dbReference>
<evidence type="ECO:0000313" key="4">
    <source>
        <dbReference type="EMBL" id="KEY66244.1"/>
    </source>
</evidence>
<feature type="compositionally biased region" description="Polar residues" evidence="2">
    <location>
        <begin position="956"/>
        <end position="990"/>
    </location>
</feature>
<dbReference type="PROSITE" id="PS50238">
    <property type="entry name" value="RHOGAP"/>
    <property type="match status" value="1"/>
</dbReference>
<feature type="compositionally biased region" description="Low complexity" evidence="2">
    <location>
        <begin position="21"/>
        <end position="35"/>
    </location>
</feature>
<name>A0A084ALR5_STACB</name>
<dbReference type="Pfam" id="PF00620">
    <property type="entry name" value="RhoGAP"/>
    <property type="match status" value="1"/>
</dbReference>
<dbReference type="HOGENOM" id="CLU_002748_0_0_1"/>
<feature type="region of interest" description="Disordered" evidence="2">
    <location>
        <begin position="1070"/>
        <end position="1091"/>
    </location>
</feature>
<feature type="domain" description="Rho-GAP" evidence="3">
    <location>
        <begin position="168"/>
        <end position="403"/>
    </location>
</feature>
<feature type="compositionally biased region" description="Basic residues" evidence="2">
    <location>
        <begin position="515"/>
        <end position="526"/>
    </location>
</feature>
<accession>A0A084ALR5</accession>
<gene>
    <name evidence="4" type="ORF">S7711_09172</name>
</gene>
<feature type="compositionally biased region" description="Low complexity" evidence="2">
    <location>
        <begin position="996"/>
        <end position="1017"/>
    </location>
</feature>
<feature type="compositionally biased region" description="Basic and acidic residues" evidence="2">
    <location>
        <begin position="1247"/>
        <end position="1256"/>
    </location>
</feature>
<dbReference type="Gene3D" id="1.10.555.10">
    <property type="entry name" value="Rho GTPase activation protein"/>
    <property type="match status" value="1"/>
</dbReference>
<organism evidence="4 5">
    <name type="scientific">Stachybotrys chartarum (strain CBS 109288 / IBT 7711)</name>
    <name type="common">Toxic black mold</name>
    <name type="synonym">Stilbospora chartarum</name>
    <dbReference type="NCBI Taxonomy" id="1280523"/>
    <lineage>
        <taxon>Eukaryota</taxon>
        <taxon>Fungi</taxon>
        <taxon>Dikarya</taxon>
        <taxon>Ascomycota</taxon>
        <taxon>Pezizomycotina</taxon>
        <taxon>Sordariomycetes</taxon>
        <taxon>Hypocreomycetidae</taxon>
        <taxon>Hypocreales</taxon>
        <taxon>Stachybotryaceae</taxon>
        <taxon>Stachybotrys</taxon>
    </lineage>
</organism>
<dbReference type="InterPro" id="IPR000198">
    <property type="entry name" value="RhoGAP_dom"/>
</dbReference>
<keyword evidence="5" id="KW-1185">Reference proteome</keyword>
<dbReference type="EMBL" id="KL648663">
    <property type="protein sequence ID" value="KEY66244.1"/>
    <property type="molecule type" value="Genomic_DNA"/>
</dbReference>
<feature type="coiled-coil region" evidence="1">
    <location>
        <begin position="1151"/>
        <end position="1207"/>
    </location>
</feature>
<feature type="compositionally biased region" description="Basic and acidic residues" evidence="2">
    <location>
        <begin position="813"/>
        <end position="824"/>
    </location>
</feature>
<dbReference type="Proteomes" id="UP000028045">
    <property type="component" value="Unassembled WGS sequence"/>
</dbReference>
<feature type="region of interest" description="Disordered" evidence="2">
    <location>
        <begin position="1226"/>
        <end position="1282"/>
    </location>
</feature>
<evidence type="ECO:0000313" key="5">
    <source>
        <dbReference type="Proteomes" id="UP000028045"/>
    </source>
</evidence>
<dbReference type="InterPro" id="IPR008936">
    <property type="entry name" value="Rho_GTPase_activation_prot"/>
</dbReference>
<feature type="compositionally biased region" description="Polar residues" evidence="2">
    <location>
        <begin position="848"/>
        <end position="859"/>
    </location>
</feature>
<feature type="compositionally biased region" description="Basic and acidic residues" evidence="2">
    <location>
        <begin position="1070"/>
        <end position="1087"/>
    </location>
</feature>
<feature type="compositionally biased region" description="Basic and acidic residues" evidence="2">
    <location>
        <begin position="793"/>
        <end position="802"/>
    </location>
</feature>
<feature type="compositionally biased region" description="Basic residues" evidence="2">
    <location>
        <begin position="1257"/>
        <end position="1267"/>
    </location>
</feature>
<feature type="region of interest" description="Disordered" evidence="2">
    <location>
        <begin position="1295"/>
        <end position="1321"/>
    </location>
</feature>
<sequence>MAHQARPSVSQPKQYPAHQWPASSLQPSDSSSSLAYAQNAAVQKLGGPRSQLRTSRTWTSSSGDIGLLGNDADQVEDRSAFVREYNGLAKKHGVRILVVEDFEYGQALDIPRSPGKPGWFHRLLRSTSNNPSPAVFKGAVGGIPRHKRSVSDLAHNLVHPRREPPKTIDLTDMVRFSGKSIMYLPQEYSPCSLILPTCLRATAQYLAQNATTRGIFRIPGSVKIVNALFHYYCHTESGGVHIASTVRCTNLPQHIQASVHDVASTFKRLLSVLPGGILGSKALFDALVAIHSRLQGDPEFPRTKQTKIRARLIALAIGTVKSHYRRELICAVFGLLSLIGRVAEVTPREDEDGRPLPTGDLMGYGALGIIFGPLLLGELLDQYEMNVANPASGLLLVPHTPPRLRRGRRKSKGAEAPESGPPGVDKILVANSITEMLIANWRDVVRQMKSLGTHHGHVPSSSASNTAARPIRPSLSESFVIRKPHDWERAKTKATGECVNHDESPEPETPTLGIKRQRPSSRRSRSSTRLIQKASFNALSPTAEESVAHDEPFPMPQPVRITKDAHTGRHTLVPEDAPQAPILEQSATNHESGWHNLSRNSELAQLDEALRNETLRSQGGLLEVRSSHVPLDDVPPRTSSKQRNSGVGSDIRTTLLSSFEEDVVESMSAKTRSSFESPGIKRSQWVNKRGLQHGSRSHAVTPEARTAQTPRSSIASIRLQHTAKSSPLSAKTSRPKVEEQSDNPPHPNAQFSFDSSPDEGSFEQTSTTSFRQENVKYMPTSPNSEYESVGKQFRPDAHESSHLPHYRPISHQDSPRTREIDDRGSITATPQHFYAAMRLPPSFPGAQSEMQIHQSPTVPSSHHSGGIVGSSTRSSYEKNKVDRGIAAASLSRRARKPKLDELPWQQSDVFEQPPSGKHWPENCLLSKEQSTTRPSVTAAGSTRGAVKAMAAMWENQDATQDAGLSSQQESRTQSIASRFSQDSPVKSSRTSRVEAPSPQKKPSWSSKGQQPLGQQQQSVIDEGESMTKQKLRASVSDSVALRAAALADAQKKQQASAQALRLMRGDLKSHVSPARKEEPEFSCDKTLKSPPSLGTMVPPPELPPVAQHLNLPRPMSSPSMLPLNNEIISLVHPDLLSPIPRPTSTTLHAQIRNLQRQLDFKTDEATQLRRQVEAHENSDIGTLSEQLREAKREVAIWRDRAEAAERRVKVFERFTARLRGIREAAAAADQESARTQEGNDWLNQQSDRGDETDPGRAHKNKHVKGRVAKQISEDSRRTEDAGVVTARIRKCLHDNAGQVDGQADERESLESIAGPNHPDNQWRCVGEDVSQSALEIWMAAQELLDLDYEVALRDHQR</sequence>
<feature type="compositionally biased region" description="Low complexity" evidence="2">
    <location>
        <begin position="860"/>
        <end position="871"/>
    </location>
</feature>
<feature type="region of interest" description="Disordered" evidence="2">
    <location>
        <begin position="1"/>
        <end position="70"/>
    </location>
</feature>
<feature type="compositionally biased region" description="Polar residues" evidence="2">
    <location>
        <begin position="637"/>
        <end position="649"/>
    </location>
</feature>
<evidence type="ECO:0000259" key="3">
    <source>
        <dbReference type="PROSITE" id="PS50238"/>
    </source>
</evidence>
<feature type="compositionally biased region" description="Polar residues" evidence="2">
    <location>
        <begin position="51"/>
        <end position="63"/>
    </location>
</feature>
<feature type="compositionally biased region" description="Polar residues" evidence="2">
    <location>
        <begin position="722"/>
        <end position="732"/>
    </location>
</feature>
<protein>
    <recommendedName>
        <fullName evidence="3">Rho-GAP domain-containing protein</fullName>
    </recommendedName>
</protein>
<feature type="compositionally biased region" description="Polar residues" evidence="2">
    <location>
        <begin position="927"/>
        <end position="940"/>
    </location>
</feature>
<feature type="region of interest" description="Disordered" evidence="2">
    <location>
        <begin position="398"/>
        <end position="424"/>
    </location>
</feature>
<feature type="compositionally biased region" description="Polar residues" evidence="2">
    <location>
        <begin position="1233"/>
        <end position="1246"/>
    </location>
</feature>
<feature type="compositionally biased region" description="Basic and acidic residues" evidence="2">
    <location>
        <begin position="1271"/>
        <end position="1280"/>
    </location>
</feature>
<reference evidence="4 5" key="1">
    <citation type="journal article" date="2014" name="BMC Genomics">
        <title>Comparative genome sequencing reveals chemotype-specific gene clusters in the toxigenic black mold Stachybotrys.</title>
        <authorList>
            <person name="Semeiks J."/>
            <person name="Borek D."/>
            <person name="Otwinowski Z."/>
            <person name="Grishin N.V."/>
        </authorList>
    </citation>
    <scope>NUCLEOTIDE SEQUENCE [LARGE SCALE GENOMIC DNA]</scope>
    <source>
        <strain evidence="5">CBS 109288 / IBT 7711</strain>
    </source>
</reference>
<proteinExistence type="predicted"/>
<feature type="region of interest" description="Disordered" evidence="2">
    <location>
        <begin position="452"/>
        <end position="529"/>
    </location>
</feature>
<feature type="region of interest" description="Disordered" evidence="2">
    <location>
        <begin position="668"/>
        <end position="825"/>
    </location>
</feature>
<feature type="region of interest" description="Disordered" evidence="2">
    <location>
        <begin position="846"/>
        <end position="1031"/>
    </location>
</feature>
<keyword evidence="1" id="KW-0175">Coiled coil</keyword>